<dbReference type="RefSeq" id="WP_171594371.1">
    <property type="nucleotide sequence ID" value="NZ_RZNH01000005.1"/>
</dbReference>
<evidence type="ECO:0000313" key="2">
    <source>
        <dbReference type="EMBL" id="NOU59091.1"/>
    </source>
</evidence>
<reference evidence="2 3" key="1">
    <citation type="submission" date="2018-12" db="EMBL/GenBank/DDBJ databases">
        <title>Marinifilum JC070 sp. nov., a marine bacterium isolated from Yongle Blue Hole in the South China Sea.</title>
        <authorList>
            <person name="Fu T."/>
        </authorList>
    </citation>
    <scope>NUCLEOTIDE SEQUENCE [LARGE SCALE GENOMIC DNA]</scope>
    <source>
        <strain evidence="2 3">JC070</strain>
    </source>
</reference>
<comment type="caution">
    <text evidence="2">The sequence shown here is derived from an EMBL/GenBank/DDBJ whole genome shotgun (WGS) entry which is preliminary data.</text>
</comment>
<dbReference type="EMBL" id="RZNH01000005">
    <property type="protein sequence ID" value="NOU59091.1"/>
    <property type="molecule type" value="Genomic_DNA"/>
</dbReference>
<keyword evidence="1" id="KW-0812">Transmembrane</keyword>
<feature type="transmembrane region" description="Helical" evidence="1">
    <location>
        <begin position="14"/>
        <end position="32"/>
    </location>
</feature>
<name>A0ABX1WSU9_9BACT</name>
<keyword evidence="1" id="KW-1133">Transmembrane helix</keyword>
<dbReference type="Proteomes" id="UP000732105">
    <property type="component" value="Unassembled WGS sequence"/>
</dbReference>
<evidence type="ECO:0000256" key="1">
    <source>
        <dbReference type="SAM" id="Phobius"/>
    </source>
</evidence>
<proteinExistence type="predicted"/>
<sequence length="105" mass="12355">MTTPEIKGFFSKEHTVLVFLICICFAGLIQNYRTQQRLLLELADIKADIKIITYRLNYGKIPKEKLASFNLYRCEGTPQLQKTNSILACRFRYHERIAKGKHRIY</sequence>
<evidence type="ECO:0000313" key="3">
    <source>
        <dbReference type="Proteomes" id="UP000732105"/>
    </source>
</evidence>
<keyword evidence="1" id="KW-0472">Membrane</keyword>
<protein>
    <submittedName>
        <fullName evidence="2">Uncharacterized protein</fullName>
    </submittedName>
</protein>
<accession>A0ABX1WSU9</accession>
<keyword evidence="3" id="KW-1185">Reference proteome</keyword>
<organism evidence="2 3">
    <name type="scientific">Marinifilum caeruleilacunae</name>
    <dbReference type="NCBI Taxonomy" id="2499076"/>
    <lineage>
        <taxon>Bacteria</taxon>
        <taxon>Pseudomonadati</taxon>
        <taxon>Bacteroidota</taxon>
        <taxon>Bacteroidia</taxon>
        <taxon>Marinilabiliales</taxon>
        <taxon>Marinifilaceae</taxon>
    </lineage>
</organism>
<gene>
    <name evidence="2" type="ORF">ELS83_04605</name>
</gene>